<dbReference type="InterPro" id="IPR013083">
    <property type="entry name" value="Znf_RING/FYVE/PHD"/>
</dbReference>
<proteinExistence type="predicted"/>
<organism evidence="4 5">
    <name type="scientific">Lupinus luteus</name>
    <name type="common">European yellow lupine</name>
    <dbReference type="NCBI Taxonomy" id="3873"/>
    <lineage>
        <taxon>Eukaryota</taxon>
        <taxon>Viridiplantae</taxon>
        <taxon>Streptophyta</taxon>
        <taxon>Embryophyta</taxon>
        <taxon>Tracheophyta</taxon>
        <taxon>Spermatophyta</taxon>
        <taxon>Magnoliopsida</taxon>
        <taxon>eudicotyledons</taxon>
        <taxon>Gunneridae</taxon>
        <taxon>Pentapetalae</taxon>
        <taxon>rosids</taxon>
        <taxon>fabids</taxon>
        <taxon>Fabales</taxon>
        <taxon>Fabaceae</taxon>
        <taxon>Papilionoideae</taxon>
        <taxon>50 kb inversion clade</taxon>
        <taxon>genistoids sensu lato</taxon>
        <taxon>core genistoids</taxon>
        <taxon>Genisteae</taxon>
        <taxon>Lupinus</taxon>
    </lineage>
</organism>
<protein>
    <recommendedName>
        <fullName evidence="6">BOI-related E3 ubiquitin-protein ligase 3</fullName>
    </recommendedName>
</protein>
<dbReference type="AlphaFoldDB" id="A0AAV1YK77"/>
<evidence type="ECO:0000256" key="2">
    <source>
        <dbReference type="ARBA" id="ARBA00022771"/>
    </source>
</evidence>
<keyword evidence="1" id="KW-0479">Metal-binding</keyword>
<dbReference type="Gene3D" id="3.30.40.10">
    <property type="entry name" value="Zinc/RING finger domain, C3HC4 (zinc finger)"/>
    <property type="match status" value="1"/>
</dbReference>
<evidence type="ECO:0000256" key="3">
    <source>
        <dbReference type="ARBA" id="ARBA00022833"/>
    </source>
</evidence>
<accession>A0AAV1YK77</accession>
<dbReference type="PIRSF" id="PIRSF036836">
    <property type="entry name" value="RNase_bind_SBP1"/>
    <property type="match status" value="1"/>
</dbReference>
<dbReference type="PANTHER" id="PTHR42647">
    <property type="entry name" value="SBP (S-RIBONUCLEASE BINDING PROTEIN) FAMILY PROTEIN"/>
    <property type="match status" value="1"/>
</dbReference>
<dbReference type="FunFam" id="3.30.40.10:FF:000239">
    <property type="entry name" value="probable BOI-related E3 ubiquitin-protein ligase 2"/>
    <property type="match status" value="1"/>
</dbReference>
<gene>
    <name evidence="4" type="ORF">LLUT_LOCUS35248</name>
</gene>
<evidence type="ECO:0000256" key="1">
    <source>
        <dbReference type="ARBA" id="ARBA00022723"/>
    </source>
</evidence>
<sequence>MAIQAQFYHNNGGSNPFCDNGFYTAGFTDSCFNPQQRHQQQLQQLQQRFQQSHNESHTNLVDPNLLAHNSKALNSRNSFSQLEEVDHYIRLQEQNEHLRFMLQEQGKQQVSALLNRMESHSLKILKQKDEEIAKAAKKRVELEDFIKRLEAENQGWQKIALENEAVALSLYRTLEEMKEKASYNNNVADDAESWCDESRRDKEEAIGENRTVVEMEQIMLCKSCNSGRSCFLFLPCRHLCSCKACDAFLKACPVCTMPKKASIETLI</sequence>
<dbReference type="Proteomes" id="UP001497480">
    <property type="component" value="Unassembled WGS sequence"/>
</dbReference>
<dbReference type="GO" id="GO:0008270">
    <property type="term" value="F:zinc ion binding"/>
    <property type="evidence" value="ECO:0007669"/>
    <property type="project" value="UniProtKB-KW"/>
</dbReference>
<name>A0AAV1YK77_LUPLU</name>
<dbReference type="GO" id="GO:0004842">
    <property type="term" value="F:ubiquitin-protein transferase activity"/>
    <property type="evidence" value="ECO:0007669"/>
    <property type="project" value="TreeGrafter"/>
</dbReference>
<evidence type="ECO:0000313" key="4">
    <source>
        <dbReference type="EMBL" id="CAL0334188.1"/>
    </source>
</evidence>
<reference evidence="4 5" key="1">
    <citation type="submission" date="2024-03" db="EMBL/GenBank/DDBJ databases">
        <authorList>
            <person name="Martinez-Hernandez J."/>
        </authorList>
    </citation>
    <scope>NUCLEOTIDE SEQUENCE [LARGE SCALE GENOMIC DNA]</scope>
</reference>
<dbReference type="Pfam" id="PF13920">
    <property type="entry name" value="zf-C3HC4_3"/>
    <property type="match status" value="1"/>
</dbReference>
<keyword evidence="5" id="KW-1185">Reference proteome</keyword>
<keyword evidence="2" id="KW-0863">Zinc-finger</keyword>
<evidence type="ECO:0008006" key="6">
    <source>
        <dbReference type="Google" id="ProtNLM"/>
    </source>
</evidence>
<dbReference type="EMBL" id="CAXHTB010000025">
    <property type="protein sequence ID" value="CAL0334188.1"/>
    <property type="molecule type" value="Genomic_DNA"/>
</dbReference>
<comment type="caution">
    <text evidence="4">The sequence shown here is derived from an EMBL/GenBank/DDBJ whole genome shotgun (WGS) entry which is preliminary data.</text>
</comment>
<evidence type="ECO:0000313" key="5">
    <source>
        <dbReference type="Proteomes" id="UP001497480"/>
    </source>
</evidence>
<dbReference type="PANTHER" id="PTHR42647:SF6">
    <property type="entry name" value="RING-TYPE DOMAIN-CONTAINING PROTEIN"/>
    <property type="match status" value="1"/>
</dbReference>
<keyword evidence="3" id="KW-0862">Zinc</keyword>